<dbReference type="InterPro" id="IPR020056">
    <property type="entry name" value="Rbsml_bL25/Gln-tRNA_synth_N"/>
</dbReference>
<sequence>MKFELNAQARTLQGSGASRRLRRAGKVPGIIYGGTAAPQAIELDHNDLLLEMKKEAFHASILVISVDGKKQQALLRDTQMHAYKPKILHVDFQRVSATEALHLMVPLHFINEETAPGVKLSGGRVNHVLTEVDVQCLPKDLPEFIEVDVGALEVGESIHLSDLKLPKGVKLTHEDDDALVVGIVAKGGGEEGEEGEAAEGEAAA</sequence>
<evidence type="ECO:0000256" key="4">
    <source>
        <dbReference type="ARBA" id="ARBA00023274"/>
    </source>
</evidence>
<dbReference type="InterPro" id="IPR011035">
    <property type="entry name" value="Ribosomal_bL25/Gln-tRNA_synth"/>
</dbReference>
<dbReference type="SUPFAM" id="SSF50715">
    <property type="entry name" value="Ribosomal protein L25-like"/>
    <property type="match status" value="1"/>
</dbReference>
<dbReference type="Gene3D" id="2.170.120.20">
    <property type="entry name" value="Ribosomal protein L25, beta domain"/>
    <property type="match status" value="1"/>
</dbReference>
<dbReference type="GO" id="GO:0008097">
    <property type="term" value="F:5S rRNA binding"/>
    <property type="evidence" value="ECO:0007669"/>
    <property type="project" value="InterPro"/>
</dbReference>
<dbReference type="InterPro" id="IPR029751">
    <property type="entry name" value="Ribosomal_L25_dom"/>
</dbReference>
<keyword evidence="3 5" id="KW-0689">Ribosomal protein</keyword>
<dbReference type="Pfam" id="PF14693">
    <property type="entry name" value="Ribosomal_TL5_C"/>
    <property type="match status" value="1"/>
</dbReference>
<dbReference type="EMBL" id="JADKBR010000007">
    <property type="protein sequence ID" value="MBK8890380.1"/>
    <property type="molecule type" value="Genomic_DNA"/>
</dbReference>
<comment type="subunit">
    <text evidence="5">Part of the 50S ribosomal subunit; part of the 5S rRNA/L5/L18/L25 subcomplex. Contacts the 5S rRNA. Binds to the 5S rRNA independently of L5 and L18.</text>
</comment>
<dbReference type="InterPro" id="IPR001021">
    <property type="entry name" value="Ribosomal_bL25_long"/>
</dbReference>
<dbReference type="NCBIfam" id="NF004128">
    <property type="entry name" value="PRK05618.1-2"/>
    <property type="match status" value="1"/>
</dbReference>
<evidence type="ECO:0000256" key="3">
    <source>
        <dbReference type="ARBA" id="ARBA00022980"/>
    </source>
</evidence>
<dbReference type="GO" id="GO:0003735">
    <property type="term" value="F:structural constituent of ribosome"/>
    <property type="evidence" value="ECO:0007669"/>
    <property type="project" value="InterPro"/>
</dbReference>
<comment type="caution">
    <text evidence="8">The sequence shown here is derived from an EMBL/GenBank/DDBJ whole genome shotgun (WGS) entry which is preliminary data.</text>
</comment>
<dbReference type="Proteomes" id="UP000808146">
    <property type="component" value="Unassembled WGS sequence"/>
</dbReference>
<dbReference type="FunFam" id="2.170.120.20:FF:000003">
    <property type="entry name" value="50S ribosomal protein L25"/>
    <property type="match status" value="1"/>
</dbReference>
<keyword evidence="1 5" id="KW-0699">rRNA-binding</keyword>
<dbReference type="NCBIfam" id="NF004612">
    <property type="entry name" value="PRK05943.1"/>
    <property type="match status" value="1"/>
</dbReference>
<dbReference type="GO" id="GO:0022625">
    <property type="term" value="C:cytosolic large ribosomal subunit"/>
    <property type="evidence" value="ECO:0007669"/>
    <property type="project" value="TreeGrafter"/>
</dbReference>
<evidence type="ECO:0000256" key="5">
    <source>
        <dbReference type="HAMAP-Rule" id="MF_01334"/>
    </source>
</evidence>
<dbReference type="Pfam" id="PF01386">
    <property type="entry name" value="Ribosomal_L25p"/>
    <property type="match status" value="1"/>
</dbReference>
<evidence type="ECO:0000256" key="1">
    <source>
        <dbReference type="ARBA" id="ARBA00022730"/>
    </source>
</evidence>
<proteinExistence type="inferred from homology"/>
<dbReference type="CDD" id="cd00495">
    <property type="entry name" value="Ribosomal_L25_TL5_CTC"/>
    <property type="match status" value="1"/>
</dbReference>
<evidence type="ECO:0000259" key="7">
    <source>
        <dbReference type="Pfam" id="PF14693"/>
    </source>
</evidence>
<accession>A0A9D7LM68</accession>
<dbReference type="AlphaFoldDB" id="A0A9D7LM68"/>
<dbReference type="FunFam" id="2.40.240.10:FF:000002">
    <property type="entry name" value="50S ribosomal protein L25"/>
    <property type="match status" value="1"/>
</dbReference>
<dbReference type="PANTHER" id="PTHR33284:SF1">
    <property type="entry name" value="RIBOSOMAL PROTEIN L25_GLN-TRNA SYNTHETASE, ANTI-CODON-BINDING DOMAIN-CONTAINING PROTEIN"/>
    <property type="match status" value="1"/>
</dbReference>
<protein>
    <recommendedName>
        <fullName evidence="5">Large ribosomal subunit protein bL25</fullName>
    </recommendedName>
    <alternativeName>
        <fullName evidence="5">General stress protein CTC</fullName>
    </alternativeName>
</protein>
<dbReference type="InterPro" id="IPR020930">
    <property type="entry name" value="Ribosomal_uL5_bac-type"/>
</dbReference>
<dbReference type="HAMAP" id="MF_01336">
    <property type="entry name" value="Ribosomal_bL25"/>
    <property type="match status" value="1"/>
</dbReference>
<dbReference type="GO" id="GO:0006412">
    <property type="term" value="P:translation"/>
    <property type="evidence" value="ECO:0007669"/>
    <property type="project" value="UniProtKB-UniRule"/>
</dbReference>
<comment type="function">
    <text evidence="5">This is one of the proteins that binds to the 5S RNA in the ribosome where it forms part of the central protuberance.</text>
</comment>
<keyword evidence="4 5" id="KW-0687">Ribonucleoprotein</keyword>
<dbReference type="InterPro" id="IPR020057">
    <property type="entry name" value="Ribosomal_bL25_b-dom"/>
</dbReference>
<evidence type="ECO:0000259" key="6">
    <source>
        <dbReference type="Pfam" id="PF01386"/>
    </source>
</evidence>
<evidence type="ECO:0000313" key="8">
    <source>
        <dbReference type="EMBL" id="MBK8890380.1"/>
    </source>
</evidence>
<organism evidence="8 9">
    <name type="scientific">Candidatus Dechloromonas phosphorivorans</name>
    <dbReference type="NCBI Taxonomy" id="2899244"/>
    <lineage>
        <taxon>Bacteria</taxon>
        <taxon>Pseudomonadati</taxon>
        <taxon>Pseudomonadota</taxon>
        <taxon>Betaproteobacteria</taxon>
        <taxon>Rhodocyclales</taxon>
        <taxon>Azonexaceae</taxon>
        <taxon>Dechloromonas</taxon>
    </lineage>
</organism>
<evidence type="ECO:0000256" key="2">
    <source>
        <dbReference type="ARBA" id="ARBA00022884"/>
    </source>
</evidence>
<dbReference type="NCBIfam" id="TIGR00731">
    <property type="entry name" value="bL25_bact_ctc"/>
    <property type="match status" value="1"/>
</dbReference>
<keyword evidence="2 5" id="KW-0694">RNA-binding</keyword>
<comment type="similarity">
    <text evidence="5">Belongs to the bacterial ribosomal protein bL25 family. CTC subfamily.</text>
</comment>
<gene>
    <name evidence="5" type="primary">rplY</name>
    <name evidence="5" type="synonym">ctc</name>
    <name evidence="8" type="ORF">IPN75_08220</name>
</gene>
<name>A0A9D7LM68_9RHOO</name>
<feature type="domain" description="Large ribosomal subunit protein bL25 beta" evidence="7">
    <location>
        <begin position="101"/>
        <end position="185"/>
    </location>
</feature>
<reference evidence="8" key="1">
    <citation type="submission" date="2020-10" db="EMBL/GenBank/DDBJ databases">
        <title>Connecting structure to function with the recovery of over 1000 high-quality activated sludge metagenome-assembled genomes encoding full-length rRNA genes using long-read sequencing.</title>
        <authorList>
            <person name="Singleton C.M."/>
            <person name="Petriglieri F."/>
            <person name="Kristensen J.M."/>
            <person name="Kirkegaard R.H."/>
            <person name="Michaelsen T.Y."/>
            <person name="Andersen M.H."/>
            <person name="Karst S.M."/>
            <person name="Dueholm M.S."/>
            <person name="Nielsen P.H."/>
            <person name="Albertsen M."/>
        </authorList>
    </citation>
    <scope>NUCLEOTIDE SEQUENCE</scope>
    <source>
        <strain evidence="8">OdNE_18-Q3-R46-58_BAT3C.305</strain>
    </source>
</reference>
<dbReference type="InterPro" id="IPR037121">
    <property type="entry name" value="Ribosomal_bL25_C"/>
</dbReference>
<dbReference type="InterPro" id="IPR020055">
    <property type="entry name" value="Ribosomal_bL25_short"/>
</dbReference>
<dbReference type="HAMAP" id="MF_01334">
    <property type="entry name" value="Ribosomal_bL25_CTC"/>
    <property type="match status" value="1"/>
</dbReference>
<dbReference type="PANTHER" id="PTHR33284">
    <property type="entry name" value="RIBOSOMAL PROTEIN L25/GLN-TRNA SYNTHETASE, ANTI-CODON-BINDING DOMAIN-CONTAINING PROTEIN"/>
    <property type="match status" value="1"/>
</dbReference>
<dbReference type="Gene3D" id="2.40.240.10">
    <property type="entry name" value="Ribosomal Protein L25, Chain P"/>
    <property type="match status" value="1"/>
</dbReference>
<feature type="domain" description="Large ribosomal subunit protein bL25 L25" evidence="6">
    <location>
        <begin position="5"/>
        <end position="92"/>
    </location>
</feature>
<dbReference type="NCBIfam" id="NF004130">
    <property type="entry name" value="PRK05618.1-5"/>
    <property type="match status" value="1"/>
</dbReference>
<evidence type="ECO:0000313" key="9">
    <source>
        <dbReference type="Proteomes" id="UP000808146"/>
    </source>
</evidence>